<sequence>MQNKLFKLNTENIVMIGLFLTLLIYPLMTTAYNVLNLSYFLTMVLLSISVSLVWGYGGIFSFGQALFFGLSGYFYAILTMNINNAQFNFIALIIGVLFGALIATVIGYFIFYGGINDVFVGLITLCLAVGIETFLAQTAGPQWKIGNILLGGFNGINGIPTIQMGSFVLQGNSLYYFILLAIIAVFIGIKYLMISRYGYALIAIRENRDRTQLLGYNVPKYQLAVFALGGAIAALGGILYAIWGSYLTPATLNLTAATLPIVLVAAAGRKNLSAGIIFTLIYYWGSQQLAASGNQYALIILGVVLIVVMLFVPNGLIQTLFSLSDKGVSSLYQQLQKNPKKRGALQDASTK</sequence>
<feature type="transmembrane region" description="Helical" evidence="6">
    <location>
        <begin position="118"/>
        <end position="136"/>
    </location>
</feature>
<evidence type="ECO:0000256" key="4">
    <source>
        <dbReference type="ARBA" id="ARBA00022989"/>
    </source>
</evidence>
<feature type="transmembrane region" description="Helical" evidence="6">
    <location>
        <begin position="89"/>
        <end position="112"/>
    </location>
</feature>
<dbReference type="InterPro" id="IPR043428">
    <property type="entry name" value="LivM-like"/>
</dbReference>
<evidence type="ECO:0000313" key="8">
    <source>
        <dbReference type="Proteomes" id="UP000619101"/>
    </source>
</evidence>
<proteinExistence type="predicted"/>
<dbReference type="InterPro" id="IPR001851">
    <property type="entry name" value="ABC_transp_permease"/>
</dbReference>
<dbReference type="EMBL" id="JACSPZ010000010">
    <property type="protein sequence ID" value="MBD8038401.1"/>
    <property type="molecule type" value="Genomic_DNA"/>
</dbReference>
<evidence type="ECO:0000256" key="5">
    <source>
        <dbReference type="ARBA" id="ARBA00023136"/>
    </source>
</evidence>
<evidence type="ECO:0000256" key="6">
    <source>
        <dbReference type="SAM" id="Phobius"/>
    </source>
</evidence>
<feature type="transmembrane region" description="Helical" evidence="6">
    <location>
        <begin position="175"/>
        <end position="202"/>
    </location>
</feature>
<name>A0ABR8Y2G1_9BACL</name>
<organism evidence="7 8">
    <name type="scientific">Solibacillus faecavium</name>
    <dbReference type="NCBI Taxonomy" id="2762221"/>
    <lineage>
        <taxon>Bacteria</taxon>
        <taxon>Bacillati</taxon>
        <taxon>Bacillota</taxon>
        <taxon>Bacilli</taxon>
        <taxon>Bacillales</taxon>
        <taxon>Caryophanaceae</taxon>
        <taxon>Solibacillus</taxon>
    </lineage>
</organism>
<feature type="transmembrane region" description="Helical" evidence="6">
    <location>
        <begin position="263"/>
        <end position="284"/>
    </location>
</feature>
<dbReference type="PANTHER" id="PTHR30482">
    <property type="entry name" value="HIGH-AFFINITY BRANCHED-CHAIN AMINO ACID TRANSPORT SYSTEM PERMEASE"/>
    <property type="match status" value="1"/>
</dbReference>
<evidence type="ECO:0000256" key="3">
    <source>
        <dbReference type="ARBA" id="ARBA00022692"/>
    </source>
</evidence>
<dbReference type="Pfam" id="PF02653">
    <property type="entry name" value="BPD_transp_2"/>
    <property type="match status" value="1"/>
</dbReference>
<protein>
    <submittedName>
        <fullName evidence="7">Urea ABC transporter permease</fullName>
    </submittedName>
</protein>
<comment type="caution">
    <text evidence="7">The sequence shown here is derived from an EMBL/GenBank/DDBJ whole genome shotgun (WGS) entry which is preliminary data.</text>
</comment>
<evidence type="ECO:0000256" key="1">
    <source>
        <dbReference type="ARBA" id="ARBA00004651"/>
    </source>
</evidence>
<dbReference type="RefSeq" id="WP_191701459.1">
    <property type="nucleotide sequence ID" value="NZ_JACSPZ010000010.1"/>
</dbReference>
<feature type="transmembrane region" description="Helical" evidence="6">
    <location>
        <begin position="223"/>
        <end position="243"/>
    </location>
</feature>
<keyword evidence="2" id="KW-1003">Cell membrane</keyword>
<feature type="transmembrane region" description="Helical" evidence="6">
    <location>
        <begin position="54"/>
        <end position="77"/>
    </location>
</feature>
<dbReference type="Proteomes" id="UP000619101">
    <property type="component" value="Unassembled WGS sequence"/>
</dbReference>
<evidence type="ECO:0000313" key="7">
    <source>
        <dbReference type="EMBL" id="MBD8038401.1"/>
    </source>
</evidence>
<feature type="transmembrane region" description="Helical" evidence="6">
    <location>
        <begin position="12"/>
        <end position="34"/>
    </location>
</feature>
<reference evidence="7 8" key="1">
    <citation type="submission" date="2020-08" db="EMBL/GenBank/DDBJ databases">
        <title>A Genomic Blueprint of the Chicken Gut Microbiome.</title>
        <authorList>
            <person name="Gilroy R."/>
            <person name="Ravi A."/>
            <person name="Getino M."/>
            <person name="Pursley I."/>
            <person name="Horton D.L."/>
            <person name="Alikhan N.-F."/>
            <person name="Baker D."/>
            <person name="Gharbi K."/>
            <person name="Hall N."/>
            <person name="Watson M."/>
            <person name="Adriaenssens E.M."/>
            <person name="Foster-Nyarko E."/>
            <person name="Jarju S."/>
            <person name="Secka A."/>
            <person name="Antonio M."/>
            <person name="Oren A."/>
            <person name="Chaudhuri R."/>
            <person name="La Ragione R.M."/>
            <person name="Hildebrand F."/>
            <person name="Pallen M.J."/>
        </authorList>
    </citation>
    <scope>NUCLEOTIDE SEQUENCE [LARGE SCALE GENOMIC DNA]</scope>
    <source>
        <strain evidence="7 8">A46</strain>
    </source>
</reference>
<keyword evidence="8" id="KW-1185">Reference proteome</keyword>
<feature type="transmembrane region" description="Helical" evidence="6">
    <location>
        <begin position="296"/>
        <end position="317"/>
    </location>
</feature>
<dbReference type="PANTHER" id="PTHR30482:SF17">
    <property type="entry name" value="ABC TRANSPORTER ATP-BINDING PROTEIN"/>
    <property type="match status" value="1"/>
</dbReference>
<accession>A0ABR8Y2G1</accession>
<gene>
    <name evidence="7" type="ORF">H9635_16765</name>
</gene>
<comment type="subcellular location">
    <subcellularLocation>
        <location evidence="1">Cell membrane</location>
        <topology evidence="1">Multi-pass membrane protein</topology>
    </subcellularLocation>
</comment>
<dbReference type="CDD" id="cd06581">
    <property type="entry name" value="TM_PBP1_LivM_like"/>
    <property type="match status" value="1"/>
</dbReference>
<keyword evidence="5 6" id="KW-0472">Membrane</keyword>
<evidence type="ECO:0000256" key="2">
    <source>
        <dbReference type="ARBA" id="ARBA00022475"/>
    </source>
</evidence>
<keyword evidence="4 6" id="KW-1133">Transmembrane helix</keyword>
<keyword evidence="3 6" id="KW-0812">Transmembrane</keyword>